<gene>
    <name evidence="11" type="ORF">HO173_013356</name>
</gene>
<dbReference type="PANTHER" id="PTHR15441:SF2">
    <property type="entry name" value="RIBONUCLEASE P_MRP PROTEIN SUBUNIT POP5"/>
    <property type="match status" value="1"/>
</dbReference>
<dbReference type="PANTHER" id="PTHR15441">
    <property type="entry name" value="RIBONUCLEASE P PROTEIN SUBUNIT P14"/>
    <property type="match status" value="1"/>
</dbReference>
<evidence type="ECO:0000313" key="11">
    <source>
        <dbReference type="EMBL" id="KAF6222547.1"/>
    </source>
</evidence>
<keyword evidence="6" id="KW-0378">Hydrolase</keyword>
<evidence type="ECO:0000256" key="2">
    <source>
        <dbReference type="ARBA" id="ARBA00004123"/>
    </source>
</evidence>
<evidence type="ECO:0000256" key="9">
    <source>
        <dbReference type="ARBA" id="ARBA00055200"/>
    </source>
</evidence>
<dbReference type="SUPFAM" id="SSF160350">
    <property type="entry name" value="Rnp2-like"/>
    <property type="match status" value="1"/>
</dbReference>
<comment type="similarity">
    <text evidence="3">Belongs to the eukaryotic/archaeal RNase P protein component 2 family.</text>
</comment>
<dbReference type="FunFam" id="3.30.70.3250:FF:000004">
    <property type="entry name" value="Ribonuclease P/MRP protein subunit POP5"/>
    <property type="match status" value="1"/>
</dbReference>
<evidence type="ECO:0000256" key="4">
    <source>
        <dbReference type="ARBA" id="ARBA00012179"/>
    </source>
</evidence>
<organism evidence="11 12">
    <name type="scientific">Letharia columbiana</name>
    <dbReference type="NCBI Taxonomy" id="112416"/>
    <lineage>
        <taxon>Eukaryota</taxon>
        <taxon>Fungi</taxon>
        <taxon>Dikarya</taxon>
        <taxon>Ascomycota</taxon>
        <taxon>Pezizomycotina</taxon>
        <taxon>Lecanoromycetes</taxon>
        <taxon>OSLEUM clade</taxon>
        <taxon>Lecanoromycetidae</taxon>
        <taxon>Lecanorales</taxon>
        <taxon>Lecanorineae</taxon>
        <taxon>Parmeliaceae</taxon>
        <taxon>Letharia</taxon>
    </lineage>
</organism>
<evidence type="ECO:0000256" key="1">
    <source>
        <dbReference type="ARBA" id="ARBA00000928"/>
    </source>
</evidence>
<dbReference type="GO" id="GO:0000172">
    <property type="term" value="C:ribonuclease MRP complex"/>
    <property type="evidence" value="ECO:0007669"/>
    <property type="project" value="TreeGrafter"/>
</dbReference>
<accession>A0A8H6FBQ5</accession>
<sequence>MATRRSNLAHDSQGLIRFSNLNLVPVMVRIKHRYLLVHILYPDPADPPKGKIPSKSPEKALPDLVQFHRPSPNDLTPQLLARTIRDQVLLLYGDYGLGLVSSSLNVKYLSPATSTAIVRCSRAHYRLVWAALSFMTQLTKTSKQGQPRACAIQVVRVSGTIKKAEEEAIRRARAAILRAKRESGEEGTNGLLGILGKDDEEVLQGGKNMTAGSDVSDEDDEMGMGSDGES</sequence>
<evidence type="ECO:0000313" key="12">
    <source>
        <dbReference type="Proteomes" id="UP000578531"/>
    </source>
</evidence>
<comment type="subcellular location">
    <subcellularLocation>
        <location evidence="2">Nucleus</location>
    </subcellularLocation>
</comment>
<proteinExistence type="inferred from homology"/>
<dbReference type="GeneID" id="59294980"/>
<evidence type="ECO:0000256" key="7">
    <source>
        <dbReference type="ARBA" id="ARBA00023242"/>
    </source>
</evidence>
<dbReference type="Pfam" id="PF01900">
    <property type="entry name" value="RNase_P_Rpp14"/>
    <property type="match status" value="1"/>
</dbReference>
<dbReference type="GO" id="GO:0005730">
    <property type="term" value="C:nucleolus"/>
    <property type="evidence" value="ECO:0007669"/>
    <property type="project" value="TreeGrafter"/>
</dbReference>
<dbReference type="AlphaFoldDB" id="A0A8H6FBQ5"/>
<dbReference type="GO" id="GO:0033204">
    <property type="term" value="F:ribonuclease P RNA binding"/>
    <property type="evidence" value="ECO:0007669"/>
    <property type="project" value="TreeGrafter"/>
</dbReference>
<dbReference type="GO" id="GO:0001682">
    <property type="term" value="P:tRNA 5'-leader removal"/>
    <property type="evidence" value="ECO:0007669"/>
    <property type="project" value="InterPro"/>
</dbReference>
<dbReference type="EMBL" id="JACCJC010000146">
    <property type="protein sequence ID" value="KAF6222547.1"/>
    <property type="molecule type" value="Genomic_DNA"/>
</dbReference>
<evidence type="ECO:0000256" key="6">
    <source>
        <dbReference type="ARBA" id="ARBA00022801"/>
    </source>
</evidence>
<comment type="function">
    <text evidence="9">Component of ribonuclease P, a protein complex that generates mature tRNA molecules by cleaving their 5'-ends. Also a component of RNase MRP, which cleaves pre-rRNA sequences.</text>
</comment>
<feature type="region of interest" description="Disordered" evidence="10">
    <location>
        <begin position="203"/>
        <end position="230"/>
    </location>
</feature>
<feature type="compositionally biased region" description="Acidic residues" evidence="10">
    <location>
        <begin position="215"/>
        <end position="230"/>
    </location>
</feature>
<dbReference type="Proteomes" id="UP000578531">
    <property type="component" value="Unassembled WGS sequence"/>
</dbReference>
<dbReference type="RefSeq" id="XP_037157932.1">
    <property type="nucleotide sequence ID" value="XM_037315176.1"/>
</dbReference>
<keyword evidence="12" id="KW-1185">Reference proteome</keyword>
<evidence type="ECO:0000256" key="10">
    <source>
        <dbReference type="SAM" id="MobiDB-lite"/>
    </source>
</evidence>
<dbReference type="InterPro" id="IPR002759">
    <property type="entry name" value="Pop5/Rpp14/Rnp2-like"/>
</dbReference>
<keyword evidence="5" id="KW-0819">tRNA processing</keyword>
<dbReference type="GO" id="GO:0004526">
    <property type="term" value="F:ribonuclease P activity"/>
    <property type="evidence" value="ECO:0007669"/>
    <property type="project" value="UniProtKB-EC"/>
</dbReference>
<evidence type="ECO:0000256" key="3">
    <source>
        <dbReference type="ARBA" id="ARBA00010800"/>
    </source>
</evidence>
<protein>
    <recommendedName>
        <fullName evidence="8">Ribonuclease P/MRP protein subunit POP5</fullName>
        <ecNumber evidence="4">3.1.26.5</ecNumber>
    </recommendedName>
</protein>
<dbReference type="EC" id="3.1.26.5" evidence="4"/>
<dbReference type="OrthoDB" id="24745at2759"/>
<comment type="catalytic activity">
    <reaction evidence="1">
        <text>Endonucleolytic cleavage of RNA, removing 5'-extranucleotides from tRNA precursor.</text>
        <dbReference type="EC" id="3.1.26.5"/>
    </reaction>
</comment>
<comment type="caution">
    <text evidence="11">The sequence shown here is derived from an EMBL/GenBank/DDBJ whole genome shotgun (WGS) entry which is preliminary data.</text>
</comment>
<evidence type="ECO:0000256" key="8">
    <source>
        <dbReference type="ARBA" id="ARBA00044198"/>
    </source>
</evidence>
<evidence type="ECO:0000256" key="5">
    <source>
        <dbReference type="ARBA" id="ARBA00022694"/>
    </source>
</evidence>
<reference evidence="11 12" key="1">
    <citation type="journal article" date="2020" name="Genomics">
        <title>Complete, high-quality genomes from long-read metagenomic sequencing of two wolf lichen thalli reveals enigmatic genome architecture.</title>
        <authorList>
            <person name="McKenzie S.K."/>
            <person name="Walston R.F."/>
            <person name="Allen J.L."/>
        </authorList>
    </citation>
    <scope>NUCLEOTIDE SEQUENCE [LARGE SCALE GENOMIC DNA]</scope>
    <source>
        <strain evidence="11">WasteWater2</strain>
    </source>
</reference>
<dbReference type="GO" id="GO:0030681">
    <property type="term" value="C:multimeric ribonuclease P complex"/>
    <property type="evidence" value="ECO:0007669"/>
    <property type="project" value="TreeGrafter"/>
</dbReference>
<keyword evidence="7" id="KW-0539">Nucleus</keyword>
<name>A0A8H6FBQ5_9LECA</name>
<dbReference type="Gene3D" id="3.30.70.3250">
    <property type="entry name" value="Ribonuclease P, Pop5 subunit"/>
    <property type="match status" value="1"/>
</dbReference>
<dbReference type="InterPro" id="IPR038085">
    <property type="entry name" value="Rnp2-like_sf"/>
</dbReference>
<dbReference type="GO" id="GO:0000460">
    <property type="term" value="P:maturation of 5.8S rRNA"/>
    <property type="evidence" value="ECO:0007669"/>
    <property type="project" value="UniProtKB-ARBA"/>
</dbReference>